<feature type="compositionally biased region" description="Basic residues" evidence="1">
    <location>
        <begin position="1"/>
        <end position="11"/>
    </location>
</feature>
<accession>A0AAW1VZ27</accession>
<comment type="caution">
    <text evidence="2">The sequence shown here is derived from an EMBL/GenBank/DDBJ whole genome shotgun (WGS) entry which is preliminary data.</text>
</comment>
<dbReference type="EMBL" id="JBEDUW010000007">
    <property type="protein sequence ID" value="KAK9912357.1"/>
    <property type="molecule type" value="Genomic_DNA"/>
</dbReference>
<dbReference type="Proteomes" id="UP001457282">
    <property type="component" value="Unassembled WGS sequence"/>
</dbReference>
<feature type="region of interest" description="Disordered" evidence="1">
    <location>
        <begin position="1"/>
        <end position="33"/>
    </location>
</feature>
<dbReference type="AlphaFoldDB" id="A0AAW1VZ27"/>
<feature type="compositionally biased region" description="Polar residues" evidence="1">
    <location>
        <begin position="16"/>
        <end position="26"/>
    </location>
</feature>
<evidence type="ECO:0000256" key="1">
    <source>
        <dbReference type="SAM" id="MobiDB-lite"/>
    </source>
</evidence>
<keyword evidence="3" id="KW-1185">Reference proteome</keyword>
<sequence length="207" mass="22719">MKRKRRIKKKNVPFSPATSPCSRQYHLTTSSTPPLELPTRAAAVFSPPMCLFPAPSTVTVAVKSRRHCVYHLCRTVDPLHQAALLDAASRQASSLIVVSFKAPEAHETYKLFFFSAILSSLQSRVLDRVWSAACPWVVEDETGVAAGGLSSLPLVLELKTENRDLGFEFGPVFNWVLDRVCSATCPWVVEDETGVAASGVGEWVSEE</sequence>
<protein>
    <submittedName>
        <fullName evidence="2">Uncharacterized protein</fullName>
    </submittedName>
</protein>
<name>A0AAW1VZ27_RUBAR</name>
<proteinExistence type="predicted"/>
<reference evidence="2 3" key="1">
    <citation type="journal article" date="2023" name="G3 (Bethesda)">
        <title>A chromosome-length genome assembly and annotation of blackberry (Rubus argutus, cv. 'Hillquist').</title>
        <authorList>
            <person name="Bruna T."/>
            <person name="Aryal R."/>
            <person name="Dudchenko O."/>
            <person name="Sargent D.J."/>
            <person name="Mead D."/>
            <person name="Buti M."/>
            <person name="Cavallini A."/>
            <person name="Hytonen T."/>
            <person name="Andres J."/>
            <person name="Pham M."/>
            <person name="Weisz D."/>
            <person name="Mascagni F."/>
            <person name="Usai G."/>
            <person name="Natali L."/>
            <person name="Bassil N."/>
            <person name="Fernandez G.E."/>
            <person name="Lomsadze A."/>
            <person name="Armour M."/>
            <person name="Olukolu B."/>
            <person name="Poorten T."/>
            <person name="Britton C."/>
            <person name="Davik J."/>
            <person name="Ashrafi H."/>
            <person name="Aiden E.L."/>
            <person name="Borodovsky M."/>
            <person name="Worthington M."/>
        </authorList>
    </citation>
    <scope>NUCLEOTIDE SEQUENCE [LARGE SCALE GENOMIC DNA]</scope>
    <source>
        <strain evidence="2">PI 553951</strain>
    </source>
</reference>
<gene>
    <name evidence="2" type="ORF">M0R45_036224</name>
</gene>
<organism evidence="2 3">
    <name type="scientific">Rubus argutus</name>
    <name type="common">Southern blackberry</name>
    <dbReference type="NCBI Taxonomy" id="59490"/>
    <lineage>
        <taxon>Eukaryota</taxon>
        <taxon>Viridiplantae</taxon>
        <taxon>Streptophyta</taxon>
        <taxon>Embryophyta</taxon>
        <taxon>Tracheophyta</taxon>
        <taxon>Spermatophyta</taxon>
        <taxon>Magnoliopsida</taxon>
        <taxon>eudicotyledons</taxon>
        <taxon>Gunneridae</taxon>
        <taxon>Pentapetalae</taxon>
        <taxon>rosids</taxon>
        <taxon>fabids</taxon>
        <taxon>Rosales</taxon>
        <taxon>Rosaceae</taxon>
        <taxon>Rosoideae</taxon>
        <taxon>Rosoideae incertae sedis</taxon>
        <taxon>Rubus</taxon>
    </lineage>
</organism>
<evidence type="ECO:0000313" key="2">
    <source>
        <dbReference type="EMBL" id="KAK9912357.1"/>
    </source>
</evidence>
<evidence type="ECO:0000313" key="3">
    <source>
        <dbReference type="Proteomes" id="UP001457282"/>
    </source>
</evidence>